<dbReference type="GO" id="GO:0005789">
    <property type="term" value="C:endoplasmic reticulum membrane"/>
    <property type="evidence" value="ECO:0007669"/>
    <property type="project" value="UniProtKB-SubCell"/>
</dbReference>
<gene>
    <name evidence="9" type="ORF">MIMGU_mgv1a019707mg</name>
</gene>
<dbReference type="Proteomes" id="UP000030748">
    <property type="component" value="Unassembled WGS sequence"/>
</dbReference>
<feature type="region of interest" description="Disordered" evidence="7">
    <location>
        <begin position="51"/>
        <end position="113"/>
    </location>
</feature>
<feature type="compositionally biased region" description="Polar residues" evidence="7">
    <location>
        <begin position="1"/>
        <end position="29"/>
    </location>
</feature>
<dbReference type="InterPro" id="IPR001841">
    <property type="entry name" value="Znf_RING"/>
</dbReference>
<dbReference type="eggNOG" id="KOG0823">
    <property type="taxonomic scope" value="Eukaryota"/>
</dbReference>
<dbReference type="InterPro" id="IPR013083">
    <property type="entry name" value="Znf_RING/FYVE/PHD"/>
</dbReference>
<dbReference type="EMBL" id="KI630297">
    <property type="protein sequence ID" value="EYU42258.1"/>
    <property type="molecule type" value="Genomic_DNA"/>
</dbReference>
<dbReference type="Pfam" id="PF13920">
    <property type="entry name" value="zf-C3HC4_3"/>
    <property type="match status" value="1"/>
</dbReference>
<evidence type="ECO:0000313" key="10">
    <source>
        <dbReference type="Proteomes" id="UP000030748"/>
    </source>
</evidence>
<dbReference type="PROSITE" id="PS50089">
    <property type="entry name" value="ZF_RING_2"/>
    <property type="match status" value="1"/>
</dbReference>
<dbReference type="AlphaFoldDB" id="A0A022RR56"/>
<dbReference type="STRING" id="4155.A0A022RR56"/>
<comment type="domain">
    <text evidence="6">The RING-type zinc finger domain is responsible for E3 ligase activity.</text>
</comment>
<evidence type="ECO:0000256" key="5">
    <source>
        <dbReference type="PROSITE-ProRule" id="PRU00175"/>
    </source>
</evidence>
<dbReference type="GO" id="GO:0044390">
    <property type="term" value="F:ubiquitin-like protein conjugating enzyme binding"/>
    <property type="evidence" value="ECO:0000318"/>
    <property type="project" value="GO_Central"/>
</dbReference>
<keyword evidence="6" id="KW-0256">Endoplasmic reticulum</keyword>
<evidence type="ECO:0000256" key="2">
    <source>
        <dbReference type="ARBA" id="ARBA00004906"/>
    </source>
</evidence>
<dbReference type="GO" id="GO:0036503">
    <property type="term" value="P:ERAD pathway"/>
    <property type="evidence" value="ECO:0000318"/>
    <property type="project" value="GO_Central"/>
</dbReference>
<dbReference type="Gene3D" id="3.30.40.10">
    <property type="entry name" value="Zinc/RING finger domain, C3HC4 (zinc finger)"/>
    <property type="match status" value="1"/>
</dbReference>
<feature type="region of interest" description="Disordered" evidence="7">
    <location>
        <begin position="1"/>
        <end position="37"/>
    </location>
</feature>
<dbReference type="EC" id="2.3.2.27" evidence="6"/>
<evidence type="ECO:0000256" key="4">
    <source>
        <dbReference type="ARBA" id="ARBA00022786"/>
    </source>
</evidence>
<evidence type="ECO:0000256" key="6">
    <source>
        <dbReference type="RuleBase" id="RU369090"/>
    </source>
</evidence>
<dbReference type="SUPFAM" id="SSF57850">
    <property type="entry name" value="RING/U-box"/>
    <property type="match status" value="1"/>
</dbReference>
<reference evidence="9 10" key="1">
    <citation type="journal article" date="2013" name="Proc. Natl. Acad. Sci. U.S.A.">
        <title>Fine-scale variation in meiotic recombination in Mimulus inferred from population shotgun sequencing.</title>
        <authorList>
            <person name="Hellsten U."/>
            <person name="Wright K.M."/>
            <person name="Jenkins J."/>
            <person name="Shu S."/>
            <person name="Yuan Y."/>
            <person name="Wessler S.R."/>
            <person name="Schmutz J."/>
            <person name="Willis J.H."/>
            <person name="Rokhsar D.S."/>
        </authorList>
    </citation>
    <scope>NUCLEOTIDE SEQUENCE [LARGE SCALE GENOMIC DNA]</scope>
    <source>
        <strain evidence="10">cv. DUN x IM62</strain>
    </source>
</reference>
<dbReference type="UniPathway" id="UPA00143"/>
<keyword evidence="5 6" id="KW-0863">Zinc-finger</keyword>
<dbReference type="InterPro" id="IPR045103">
    <property type="entry name" value="RNF5/RNF185-like"/>
</dbReference>
<feature type="domain" description="RING-type" evidence="8">
    <location>
        <begin position="133"/>
        <end position="176"/>
    </location>
</feature>
<comment type="catalytic activity">
    <reaction evidence="1 6">
        <text>S-ubiquitinyl-[E2 ubiquitin-conjugating enzyme]-L-cysteine + [acceptor protein]-L-lysine = [E2 ubiquitin-conjugating enzyme]-L-cysteine + N(6)-ubiquitinyl-[acceptor protein]-L-lysine.</text>
        <dbReference type="EC" id="2.3.2.27"/>
    </reaction>
</comment>
<comment type="pathway">
    <text evidence="2 6">Protein modification; protein ubiquitination.</text>
</comment>
<proteinExistence type="predicted"/>
<keyword evidence="6" id="KW-0862">Zinc</keyword>
<organism evidence="9 10">
    <name type="scientific">Erythranthe guttata</name>
    <name type="common">Yellow monkey flower</name>
    <name type="synonym">Mimulus guttatus</name>
    <dbReference type="NCBI Taxonomy" id="4155"/>
    <lineage>
        <taxon>Eukaryota</taxon>
        <taxon>Viridiplantae</taxon>
        <taxon>Streptophyta</taxon>
        <taxon>Embryophyta</taxon>
        <taxon>Tracheophyta</taxon>
        <taxon>Spermatophyta</taxon>
        <taxon>Magnoliopsida</taxon>
        <taxon>eudicotyledons</taxon>
        <taxon>Gunneridae</taxon>
        <taxon>Pentapetalae</taxon>
        <taxon>asterids</taxon>
        <taxon>lamiids</taxon>
        <taxon>Lamiales</taxon>
        <taxon>Phrymaceae</taxon>
        <taxon>Erythranthe</taxon>
    </lineage>
</organism>
<comment type="function">
    <text evidence="6">E3 ubiquitin-protein ligase.</text>
</comment>
<protein>
    <recommendedName>
        <fullName evidence="6">E3 ubiquitin-protein ligase RMA</fullName>
        <ecNumber evidence="6">2.3.2.27</ecNumber>
    </recommendedName>
    <alternativeName>
        <fullName evidence="6">Protein RING membrane-anchor</fullName>
    </alternativeName>
    <alternativeName>
        <fullName evidence="6">RING-type E3 ubiquitin transferase RMA</fullName>
    </alternativeName>
</protein>
<keyword evidence="10" id="KW-1185">Reference proteome</keyword>
<feature type="non-terminal residue" evidence="9">
    <location>
        <position position="256"/>
    </location>
</feature>
<dbReference type="GO" id="GO:0061630">
    <property type="term" value="F:ubiquitin protein ligase activity"/>
    <property type="evidence" value="ECO:0000318"/>
    <property type="project" value="GO_Central"/>
</dbReference>
<evidence type="ECO:0000256" key="1">
    <source>
        <dbReference type="ARBA" id="ARBA00000900"/>
    </source>
</evidence>
<dbReference type="PANTHER" id="PTHR12313">
    <property type="entry name" value="E3 UBIQUITIN-PROTEIN LIGASE RNF5-RELATED"/>
    <property type="match status" value="1"/>
</dbReference>
<evidence type="ECO:0000256" key="7">
    <source>
        <dbReference type="SAM" id="MobiDB-lite"/>
    </source>
</evidence>
<accession>A0A022RR56</accession>
<keyword evidence="3 6" id="KW-0808">Transferase</keyword>
<dbReference type="SMART" id="SM00184">
    <property type="entry name" value="RING"/>
    <property type="match status" value="1"/>
</dbReference>
<evidence type="ECO:0000256" key="3">
    <source>
        <dbReference type="ARBA" id="ARBA00022679"/>
    </source>
</evidence>
<evidence type="ECO:0000259" key="8">
    <source>
        <dbReference type="PROSITE" id="PS50089"/>
    </source>
</evidence>
<keyword evidence="4 6" id="KW-0833">Ubl conjugation pathway</keyword>
<dbReference type="GO" id="GO:0006511">
    <property type="term" value="P:ubiquitin-dependent protein catabolic process"/>
    <property type="evidence" value="ECO:0000318"/>
    <property type="project" value="GO_Central"/>
</dbReference>
<comment type="subcellular location">
    <subcellularLocation>
        <location evidence="6">Endoplasmic reticulum membrane</location>
        <topology evidence="6">Single-pass type IV membrane protein</topology>
    </subcellularLocation>
</comment>
<dbReference type="GO" id="GO:0016567">
    <property type="term" value="P:protein ubiquitination"/>
    <property type="evidence" value="ECO:0007669"/>
    <property type="project" value="UniProtKB-UniPathway"/>
</dbReference>
<feature type="compositionally biased region" description="Basic and acidic residues" evidence="7">
    <location>
        <begin position="101"/>
        <end position="113"/>
    </location>
</feature>
<keyword evidence="6" id="KW-0479">Metal-binding</keyword>
<feature type="compositionally biased region" description="Polar residues" evidence="7">
    <location>
        <begin position="58"/>
        <end position="74"/>
    </location>
</feature>
<dbReference type="GO" id="GO:0008270">
    <property type="term" value="F:zinc ion binding"/>
    <property type="evidence" value="ECO:0007669"/>
    <property type="project" value="UniProtKB-KW"/>
</dbReference>
<name>A0A022RR56_ERYGU</name>
<evidence type="ECO:0000313" key="9">
    <source>
        <dbReference type="EMBL" id="EYU42258.1"/>
    </source>
</evidence>
<sequence>MDLDSNQEPTSTNQPSSGRVETIGPSSNDFDADMSPRMKFQIMIEAIRARQRARDQMGRNSTGYNNSATATDRPSSGRVETIGSSSNDLDADMSPRMKNPTGERGKSCGCGKRDSSHLAAEPSGSGAHGFPECSICLDAARDPVLTCCGHLFCWPCFYRVPKVDSWSSTKECPVCKGEVSDDTVTPVYGNFGGPAVTEYSSGLIRIPPRPKARRVESARQRMAGGPLEGVLSDAVRDAGSRLARLETILSQIQAIR</sequence>